<dbReference type="InterPro" id="IPR019291">
    <property type="entry name" value="Host_attachment_protein"/>
</dbReference>
<gene>
    <name evidence="1" type="ORF">F6J89_19820</name>
</gene>
<evidence type="ECO:0000313" key="1">
    <source>
        <dbReference type="EMBL" id="NER29800.1"/>
    </source>
</evidence>
<dbReference type="Pfam" id="PF10116">
    <property type="entry name" value="Host_attach"/>
    <property type="match status" value="1"/>
</dbReference>
<sequence length="169" mass="18968">MSGLIVAVVDGTRARFFSLEQVQLPEYESGPNLVERETLFNRAKELAGKELWASVKTGRNQGKGSQGHAYDDHRQNHLSEFGRRFAQIVANQIAKMAQVEQAQRLILVAEPQILGLLREVLAPLLPRNPQLKNLQIQELAKDLSKLKPIEIHQSLASKDLMPARKKLST</sequence>
<reference evidence="1" key="1">
    <citation type="submission" date="2019-11" db="EMBL/GenBank/DDBJ databases">
        <title>Genomic insights into an expanded diversity of filamentous marine cyanobacteria reveals the extraordinary biosynthetic potential of Moorea and Okeania.</title>
        <authorList>
            <person name="Ferreira Leao T."/>
            <person name="Wang M."/>
            <person name="Moss N."/>
            <person name="Da Silva R."/>
            <person name="Sanders J."/>
            <person name="Nurk S."/>
            <person name="Gurevich A."/>
            <person name="Humphrey G."/>
            <person name="Reher R."/>
            <person name="Zhu Q."/>
            <person name="Belda-Ferre P."/>
            <person name="Glukhov E."/>
            <person name="Rex R."/>
            <person name="Dorrestein P.C."/>
            <person name="Knight R."/>
            <person name="Pevzner P."/>
            <person name="Gerwick W.H."/>
            <person name="Gerwick L."/>
        </authorList>
    </citation>
    <scope>NUCLEOTIDE SEQUENCE</scope>
    <source>
        <strain evidence="1">SIO1C4</strain>
    </source>
</reference>
<name>A0A6B3NDX6_9CYAN</name>
<dbReference type="EMBL" id="JAAHFQ010000432">
    <property type="protein sequence ID" value="NER29800.1"/>
    <property type="molecule type" value="Genomic_DNA"/>
</dbReference>
<proteinExistence type="predicted"/>
<comment type="caution">
    <text evidence="1">The sequence shown here is derived from an EMBL/GenBank/DDBJ whole genome shotgun (WGS) entry which is preliminary data.</text>
</comment>
<dbReference type="AlphaFoldDB" id="A0A6B3NDX6"/>
<protein>
    <submittedName>
        <fullName evidence="1">Host attachment protein</fullName>
    </submittedName>
</protein>
<organism evidence="1">
    <name type="scientific">Symploca sp. SIO1C4</name>
    <dbReference type="NCBI Taxonomy" id="2607765"/>
    <lineage>
        <taxon>Bacteria</taxon>
        <taxon>Bacillati</taxon>
        <taxon>Cyanobacteriota</taxon>
        <taxon>Cyanophyceae</taxon>
        <taxon>Coleofasciculales</taxon>
        <taxon>Coleofasciculaceae</taxon>
        <taxon>Symploca</taxon>
    </lineage>
</organism>
<accession>A0A6B3NDX6</accession>